<dbReference type="AlphaFoldDB" id="M8BRF3"/>
<sequence length="64" mass="7182">MKGHERKLKVAISMGYMDGALDYFVLRAVVFLGLDMTDDDDCVAHAHVSLTVTGDWRKSCSEFE</sequence>
<proteinExistence type="predicted"/>
<evidence type="ECO:0000313" key="1">
    <source>
        <dbReference type="EnsemblPlants" id="EMT24574"/>
    </source>
</evidence>
<dbReference type="EnsemblPlants" id="EMT24574">
    <property type="protein sequence ID" value="EMT24574"/>
    <property type="gene ID" value="F775_23263"/>
</dbReference>
<reference evidence="1" key="1">
    <citation type="submission" date="2015-06" db="UniProtKB">
        <authorList>
            <consortium name="EnsemblPlants"/>
        </authorList>
    </citation>
    <scope>IDENTIFICATION</scope>
</reference>
<name>M8BRF3_AEGTA</name>
<organism evidence="1">
    <name type="scientific">Aegilops tauschii</name>
    <name type="common">Tausch's goatgrass</name>
    <name type="synonym">Aegilops squarrosa</name>
    <dbReference type="NCBI Taxonomy" id="37682"/>
    <lineage>
        <taxon>Eukaryota</taxon>
        <taxon>Viridiplantae</taxon>
        <taxon>Streptophyta</taxon>
        <taxon>Embryophyta</taxon>
        <taxon>Tracheophyta</taxon>
        <taxon>Spermatophyta</taxon>
        <taxon>Magnoliopsida</taxon>
        <taxon>Liliopsida</taxon>
        <taxon>Poales</taxon>
        <taxon>Poaceae</taxon>
        <taxon>BOP clade</taxon>
        <taxon>Pooideae</taxon>
        <taxon>Triticodae</taxon>
        <taxon>Triticeae</taxon>
        <taxon>Triticinae</taxon>
        <taxon>Aegilops</taxon>
    </lineage>
</organism>
<accession>M8BRF3</accession>
<protein>
    <submittedName>
        <fullName evidence="1">Uncharacterized protein</fullName>
    </submittedName>
</protein>